<dbReference type="InterPro" id="IPR052416">
    <property type="entry name" value="GTF3C_component"/>
</dbReference>
<feature type="region of interest" description="Disordered" evidence="4">
    <location>
        <begin position="863"/>
        <end position="929"/>
    </location>
</feature>
<feature type="compositionally biased region" description="Acidic residues" evidence="4">
    <location>
        <begin position="31"/>
        <end position="41"/>
    </location>
</feature>
<dbReference type="InterPro" id="IPR036322">
    <property type="entry name" value="WD40_repeat_dom_sf"/>
</dbReference>
<dbReference type="SUPFAM" id="SSF50978">
    <property type="entry name" value="WD40 repeat-like"/>
    <property type="match status" value="1"/>
</dbReference>
<feature type="compositionally biased region" description="Polar residues" evidence="4">
    <location>
        <begin position="894"/>
        <end position="905"/>
    </location>
</feature>
<feature type="compositionally biased region" description="Basic residues" evidence="4">
    <location>
        <begin position="875"/>
        <end position="891"/>
    </location>
</feature>
<keyword evidence="2" id="KW-0804">Transcription</keyword>
<organism evidence="5">
    <name type="scientific">Schistocephalus solidus</name>
    <name type="common">Tapeworm</name>
    <dbReference type="NCBI Taxonomy" id="70667"/>
    <lineage>
        <taxon>Eukaryota</taxon>
        <taxon>Metazoa</taxon>
        <taxon>Spiralia</taxon>
        <taxon>Lophotrochozoa</taxon>
        <taxon>Platyhelminthes</taxon>
        <taxon>Cestoda</taxon>
        <taxon>Eucestoda</taxon>
        <taxon>Diphyllobothriidea</taxon>
        <taxon>Diphyllobothriidae</taxon>
        <taxon>Schistocephalus</taxon>
    </lineage>
</organism>
<accession>A0A0X3Q4N0</accession>
<proteinExistence type="predicted"/>
<dbReference type="AlphaFoldDB" id="A0A0X3Q4N0"/>
<comment type="subcellular location">
    <subcellularLocation>
        <location evidence="1">Nucleus</location>
    </subcellularLocation>
</comment>
<dbReference type="InterPro" id="IPR015943">
    <property type="entry name" value="WD40/YVTN_repeat-like_dom_sf"/>
</dbReference>
<evidence type="ECO:0000256" key="4">
    <source>
        <dbReference type="SAM" id="MobiDB-lite"/>
    </source>
</evidence>
<evidence type="ECO:0000256" key="1">
    <source>
        <dbReference type="ARBA" id="ARBA00004123"/>
    </source>
</evidence>
<feature type="compositionally biased region" description="Low complexity" evidence="4">
    <location>
        <begin position="47"/>
        <end position="59"/>
    </location>
</feature>
<dbReference type="EMBL" id="GEEE01004281">
    <property type="protein sequence ID" value="JAP58944.1"/>
    <property type="molecule type" value="Transcribed_RNA"/>
</dbReference>
<sequence length="929" mass="103641">MSEGYRPQRRSAKICLDNLRSTHTGATPLDTENEEDVASEDSDFKVSTSASTTCSSNTSEAEVDDQELEDALNQEPSSDSSATGSVNVASPNERCSRSHYTSEFLRALGDNKKTAGQRRPKEVVLDSLKSELRFLRHLCRNGLHPFTFYPPDIHLSELDSYLSRQRLMFSQYSLEMVNPTKYEYFIPESKYGPFVSFETEDSPPGLVRKRLHRFQVDMVRNLMFAGGYVKCLSWSPCYISDADVQEDQPSFLAVSTFRSAADRPKYSDLMQSGPGVIQIWRCSGLSLCKRNSTPELRPYLFLAHDWGTLMDMQWLPLPVKMAGRQDRRCRLPPDLTYSRHPDEVAKAVASMLGHLIIACTDGLVRILPIPQTAALDALALKYANHVDRDRKFEPSSSRSFLPLFTFKPDSVLLLAPATRVPSWLGWPVCLAIRNDFPHQLAVGYNSGHLAVFNLACLHPFYAKYSDNLLRPVFLAQLLPGPIVSLALHPLQNNVIIGLGLDRDVHVWDLHDPACVHLSVPEMIWATPRSGIGGIVVWPRSTTTVWIGREEYITPFGALRRIPTELGSLKQPADLPTNLRSYTTAYPVCSPIDFSYWGMEMGLQPTSSMDFSDSLAYLVLGDGSGRIQFFSHPLNSYKLGYIKRRLYLQNHLSWIYQWSLRKLPPERSSSGPPVENAAVAVETDIDWTSSLGVASTVEAGDDLKTSLVAVLKLEQELDFLNLNGLIGEECTNEAGGFDEEAGKEILESNDFYKKTLEESPERPFEAEILAPCKVCNAAGQALCWHKVNDGFHFLFQEGKALPKAKYDFLNSQFCSISKLAVSPNPASATWIAVGTAFGCVQLICVDCFYHPDMDVVLGREPTDPVPHGLFNPKPLPTKKPRTVRRGRPRVRTKLPTPSSDTDSTLPCRQEDSDNQEPSSAADVPLDELDG</sequence>
<dbReference type="GO" id="GO:0000127">
    <property type="term" value="C:transcription factor TFIIIC complex"/>
    <property type="evidence" value="ECO:0007669"/>
    <property type="project" value="TreeGrafter"/>
</dbReference>
<protein>
    <submittedName>
        <fullName evidence="5">General transcription factor 3C polypeptide 2</fullName>
    </submittedName>
</protein>
<dbReference type="Gene3D" id="2.130.10.10">
    <property type="entry name" value="YVTN repeat-like/Quinoprotein amine dehydrogenase"/>
    <property type="match status" value="1"/>
</dbReference>
<dbReference type="GO" id="GO:0006383">
    <property type="term" value="P:transcription by RNA polymerase III"/>
    <property type="evidence" value="ECO:0007669"/>
    <property type="project" value="TreeGrafter"/>
</dbReference>
<name>A0A0X3Q4N0_SCHSO</name>
<feature type="compositionally biased region" description="Polar residues" evidence="4">
    <location>
        <begin position="74"/>
        <end position="90"/>
    </location>
</feature>
<keyword evidence="3" id="KW-0539">Nucleus</keyword>
<evidence type="ECO:0000256" key="3">
    <source>
        <dbReference type="ARBA" id="ARBA00023242"/>
    </source>
</evidence>
<evidence type="ECO:0000313" key="5">
    <source>
        <dbReference type="EMBL" id="JAP58944.1"/>
    </source>
</evidence>
<gene>
    <name evidence="5" type="primary">TF3C2</name>
    <name evidence="5" type="ORF">TR121635</name>
</gene>
<dbReference type="GO" id="GO:0005634">
    <property type="term" value="C:nucleus"/>
    <property type="evidence" value="ECO:0007669"/>
    <property type="project" value="UniProtKB-SubCell"/>
</dbReference>
<feature type="region of interest" description="Disordered" evidence="4">
    <location>
        <begin position="1"/>
        <end position="94"/>
    </location>
</feature>
<evidence type="ECO:0000256" key="2">
    <source>
        <dbReference type="ARBA" id="ARBA00023163"/>
    </source>
</evidence>
<dbReference type="PANTHER" id="PTHR15052:SF2">
    <property type="entry name" value="GENERAL TRANSCRIPTION FACTOR 3C POLYPEPTIDE 2"/>
    <property type="match status" value="1"/>
</dbReference>
<reference evidence="5" key="1">
    <citation type="submission" date="2016-01" db="EMBL/GenBank/DDBJ databases">
        <title>Reference transcriptome for the parasite Schistocephalus solidus: insights into the molecular evolution of parasitism.</title>
        <authorList>
            <person name="Hebert F.O."/>
            <person name="Grambauer S."/>
            <person name="Barber I."/>
            <person name="Landry C.R."/>
            <person name="Aubin-Horth N."/>
        </authorList>
    </citation>
    <scope>NUCLEOTIDE SEQUENCE</scope>
</reference>
<dbReference type="PANTHER" id="PTHR15052">
    <property type="entry name" value="RNA POLYMERASE III TRANSCRIPTION INITIATION FACTOR COMPLEX SUBUNIT"/>
    <property type="match status" value="1"/>
</dbReference>
<feature type="compositionally biased region" description="Acidic residues" evidence="4">
    <location>
        <begin position="61"/>
        <end position="72"/>
    </location>
</feature>